<dbReference type="EMBL" id="MK072510">
    <property type="protein sequence ID" value="AYV86596.1"/>
    <property type="molecule type" value="Genomic_DNA"/>
</dbReference>
<feature type="transmembrane region" description="Helical" evidence="1">
    <location>
        <begin position="6"/>
        <end position="28"/>
    </location>
</feature>
<feature type="transmembrane region" description="Helical" evidence="1">
    <location>
        <begin position="127"/>
        <end position="146"/>
    </location>
</feature>
<organism evidence="2">
    <name type="scientific">Sylvanvirus sp</name>
    <dbReference type="NCBI Taxonomy" id="2487774"/>
    <lineage>
        <taxon>Viruses</taxon>
    </lineage>
</organism>
<feature type="transmembrane region" description="Helical" evidence="1">
    <location>
        <begin position="48"/>
        <end position="65"/>
    </location>
</feature>
<feature type="transmembrane region" description="Helical" evidence="1">
    <location>
        <begin position="77"/>
        <end position="99"/>
    </location>
</feature>
<name>A0A3G5AHH1_9VIRU</name>
<sequence length="182" mass="20833">MCYIRRFSQFVGLFIIMVFLEMTLTTLWRPSSLIHQIMSMSFYVSKELGALFGTGVGQIIHLIVTEQTYIREQATEAVLRSMAIIIELIVFPIEMYICFHKSFEQQVSLWIESSIEDVQSSLSIDTWINVAFFMCGAMMTLCWWAAEGIISIIWSIFCLNDLVVPLSLPLTSFLNMLSNKAS</sequence>
<gene>
    <name evidence="2" type="ORF">Sylvanvirus4_10</name>
</gene>
<evidence type="ECO:0000256" key="1">
    <source>
        <dbReference type="SAM" id="Phobius"/>
    </source>
</evidence>
<feature type="transmembrane region" description="Helical" evidence="1">
    <location>
        <begin position="152"/>
        <end position="177"/>
    </location>
</feature>
<evidence type="ECO:0000313" key="2">
    <source>
        <dbReference type="EMBL" id="AYV86596.1"/>
    </source>
</evidence>
<accession>A0A3G5AHH1</accession>
<proteinExistence type="predicted"/>
<reference evidence="2" key="1">
    <citation type="submission" date="2018-10" db="EMBL/GenBank/DDBJ databases">
        <title>Hidden diversity of soil giant viruses.</title>
        <authorList>
            <person name="Schulz F."/>
            <person name="Alteio L."/>
            <person name="Goudeau D."/>
            <person name="Ryan E.M."/>
            <person name="Malmstrom R.R."/>
            <person name="Blanchard J."/>
            <person name="Woyke T."/>
        </authorList>
    </citation>
    <scope>NUCLEOTIDE SEQUENCE</scope>
    <source>
        <strain evidence="2">SYV1</strain>
    </source>
</reference>
<keyword evidence="1" id="KW-1133">Transmembrane helix</keyword>
<protein>
    <submittedName>
        <fullName evidence="2">Uncharacterized protein</fullName>
    </submittedName>
</protein>
<keyword evidence="1" id="KW-0812">Transmembrane</keyword>
<keyword evidence="1" id="KW-0472">Membrane</keyword>